<evidence type="ECO:0000256" key="5">
    <source>
        <dbReference type="ARBA" id="ARBA00023285"/>
    </source>
</evidence>
<evidence type="ECO:0000256" key="4">
    <source>
        <dbReference type="ARBA" id="ARBA00023235"/>
    </source>
</evidence>
<dbReference type="InterPro" id="IPR006158">
    <property type="entry name" value="Cobalamin-bd"/>
</dbReference>
<dbReference type="RefSeq" id="WP_406793768.1">
    <property type="nucleotide sequence ID" value="NZ_JBJHZX010000035.1"/>
</dbReference>
<keyword evidence="2" id="KW-0846">Cobalamin</keyword>
<dbReference type="SUPFAM" id="SSF52242">
    <property type="entry name" value="Cobalamin (vitamin B12)-binding domain"/>
    <property type="match status" value="1"/>
</dbReference>
<evidence type="ECO:0000256" key="3">
    <source>
        <dbReference type="ARBA" id="ARBA00022723"/>
    </source>
</evidence>
<organism evidence="7 8">
    <name type="scientific">Candidatus Clostridium eludens</name>
    <dbReference type="NCBI Taxonomy" id="3381663"/>
    <lineage>
        <taxon>Bacteria</taxon>
        <taxon>Bacillati</taxon>
        <taxon>Bacillota</taxon>
        <taxon>Clostridia</taxon>
        <taxon>Eubacteriales</taxon>
        <taxon>Clostridiaceae</taxon>
        <taxon>Clostridium</taxon>
    </lineage>
</organism>
<accession>A0ABW8SR81</accession>
<proteinExistence type="predicted"/>
<dbReference type="PANTHER" id="PTHR48101">
    <property type="entry name" value="METHYLMALONYL-COA MUTASE, MITOCHONDRIAL-RELATED"/>
    <property type="match status" value="1"/>
</dbReference>
<dbReference type="Pfam" id="PF02310">
    <property type="entry name" value="B12-binding"/>
    <property type="match status" value="1"/>
</dbReference>
<dbReference type="CDD" id="cd02071">
    <property type="entry name" value="MM_CoA_mut_B12_BD"/>
    <property type="match status" value="1"/>
</dbReference>
<evidence type="ECO:0000256" key="1">
    <source>
        <dbReference type="ARBA" id="ARBA00001922"/>
    </source>
</evidence>
<dbReference type="InterPro" id="IPR036724">
    <property type="entry name" value="Cobalamin-bd_sf"/>
</dbReference>
<keyword evidence="3" id="KW-0479">Metal-binding</keyword>
<comment type="cofactor">
    <cofactor evidence="1">
        <name>adenosylcob(III)alamin</name>
        <dbReference type="ChEBI" id="CHEBI:18408"/>
    </cofactor>
</comment>
<keyword evidence="8" id="KW-1185">Reference proteome</keyword>
<protein>
    <submittedName>
        <fullName evidence="7">Cobalamin B12-binding domain-containing protein</fullName>
    </submittedName>
</protein>
<sequence length="134" mass="14591">MSNRKIRVLLAKPGLDGHDRGIKVLARCFRDSGFEVIYTGCHQTPEQIVSVAIQEDVDVVGLSCLSGAHKALFPEVTKLLKEKGAEDISVFGGGIIPEQDMPALYEAGIKAIFTPGSPLEETVNWIKNNVTPRM</sequence>
<dbReference type="PROSITE" id="PS51332">
    <property type="entry name" value="B12_BINDING"/>
    <property type="match status" value="1"/>
</dbReference>
<dbReference type="EMBL" id="JBJHZX010000035">
    <property type="protein sequence ID" value="MFL0197663.1"/>
    <property type="molecule type" value="Genomic_DNA"/>
</dbReference>
<keyword evidence="4" id="KW-0413">Isomerase</keyword>
<dbReference type="PANTHER" id="PTHR48101:SF1">
    <property type="entry name" value="METHYLMALONYL-COA MUTASE, LARGE SUBUNIT"/>
    <property type="match status" value="1"/>
</dbReference>
<evidence type="ECO:0000259" key="6">
    <source>
        <dbReference type="PROSITE" id="PS51332"/>
    </source>
</evidence>
<feature type="domain" description="B12-binding" evidence="6">
    <location>
        <begin position="5"/>
        <end position="133"/>
    </location>
</feature>
<evidence type="ECO:0000256" key="2">
    <source>
        <dbReference type="ARBA" id="ARBA00022628"/>
    </source>
</evidence>
<dbReference type="Proteomes" id="UP001623660">
    <property type="component" value="Unassembled WGS sequence"/>
</dbReference>
<name>A0ABW8SR81_9CLOT</name>
<gene>
    <name evidence="7" type="ORF">ACJDU8_19135</name>
</gene>
<keyword evidence="5" id="KW-0170">Cobalt</keyword>
<comment type="caution">
    <text evidence="7">The sequence shown here is derived from an EMBL/GenBank/DDBJ whole genome shotgun (WGS) entry which is preliminary data.</text>
</comment>
<dbReference type="NCBIfam" id="TIGR00640">
    <property type="entry name" value="acid_CoA_mut_C"/>
    <property type="match status" value="1"/>
</dbReference>
<evidence type="ECO:0000313" key="7">
    <source>
        <dbReference type="EMBL" id="MFL0197663.1"/>
    </source>
</evidence>
<dbReference type="InterPro" id="IPR006159">
    <property type="entry name" value="Acid_CoA_mut_C"/>
</dbReference>
<reference evidence="7 8" key="1">
    <citation type="submission" date="2024-11" db="EMBL/GenBank/DDBJ databases">
        <authorList>
            <person name="Heng Y.C."/>
            <person name="Lim A.C.H."/>
            <person name="Lee J.K.Y."/>
            <person name="Kittelmann S."/>
        </authorList>
    </citation>
    <scope>NUCLEOTIDE SEQUENCE [LARGE SCALE GENOMIC DNA]</scope>
    <source>
        <strain evidence="7 8">WILCCON 0269</strain>
    </source>
</reference>
<dbReference type="Gene3D" id="3.40.50.280">
    <property type="entry name" value="Cobalamin-binding domain"/>
    <property type="match status" value="1"/>
</dbReference>
<evidence type="ECO:0000313" key="8">
    <source>
        <dbReference type="Proteomes" id="UP001623660"/>
    </source>
</evidence>